<dbReference type="Proteomes" id="UP001596379">
    <property type="component" value="Unassembled WGS sequence"/>
</dbReference>
<dbReference type="CDD" id="cd00293">
    <property type="entry name" value="USP-like"/>
    <property type="match status" value="1"/>
</dbReference>
<protein>
    <submittedName>
        <fullName evidence="3">Universal stress protein</fullName>
    </submittedName>
</protein>
<evidence type="ECO:0000313" key="3">
    <source>
        <dbReference type="EMBL" id="MFC7299549.1"/>
    </source>
</evidence>
<dbReference type="InterPro" id="IPR006016">
    <property type="entry name" value="UspA"/>
</dbReference>
<dbReference type="EMBL" id="JBHTCC010000003">
    <property type="protein sequence ID" value="MFC7299549.1"/>
    <property type="molecule type" value="Genomic_DNA"/>
</dbReference>
<dbReference type="Gene3D" id="3.40.50.620">
    <property type="entry name" value="HUPs"/>
    <property type="match status" value="1"/>
</dbReference>
<dbReference type="PRINTS" id="PR01438">
    <property type="entry name" value="UNVRSLSTRESS"/>
</dbReference>
<dbReference type="PANTHER" id="PTHR46268">
    <property type="entry name" value="STRESS RESPONSE PROTEIN NHAX"/>
    <property type="match status" value="1"/>
</dbReference>
<dbReference type="PANTHER" id="PTHR46268:SF6">
    <property type="entry name" value="UNIVERSAL STRESS PROTEIN UP12"/>
    <property type="match status" value="1"/>
</dbReference>
<dbReference type="InterPro" id="IPR006015">
    <property type="entry name" value="Universal_stress_UspA"/>
</dbReference>
<reference evidence="4" key="1">
    <citation type="journal article" date="2019" name="Int. J. Syst. Evol. Microbiol.">
        <title>The Global Catalogue of Microorganisms (GCM) 10K type strain sequencing project: providing services to taxonomists for standard genome sequencing and annotation.</title>
        <authorList>
            <consortium name="The Broad Institute Genomics Platform"/>
            <consortium name="The Broad Institute Genome Sequencing Center for Infectious Disease"/>
            <person name="Wu L."/>
            <person name="Ma J."/>
        </authorList>
    </citation>
    <scope>NUCLEOTIDE SEQUENCE [LARGE SCALE GENOMIC DNA]</scope>
    <source>
        <strain evidence="4">CCUG 36956</strain>
    </source>
</reference>
<comment type="caution">
    <text evidence="3">The sequence shown here is derived from an EMBL/GenBank/DDBJ whole genome shotgun (WGS) entry which is preliminary data.</text>
</comment>
<organism evidence="3 4">
    <name type="scientific">Herminiimonas aquatilis</name>
    <dbReference type="NCBI Taxonomy" id="345342"/>
    <lineage>
        <taxon>Bacteria</taxon>
        <taxon>Pseudomonadati</taxon>
        <taxon>Pseudomonadota</taxon>
        <taxon>Betaproteobacteria</taxon>
        <taxon>Burkholderiales</taxon>
        <taxon>Oxalobacteraceae</taxon>
        <taxon>Herminiimonas</taxon>
    </lineage>
</organism>
<sequence>MRLPTAIACACHSRMVQFLRGIFMFKKILLATDGSELSEKAIRSTVEFAKENGSKIIGLSVATIYPYFPVSPEGISSQFISKINNAAHKHVHKISVLASAAGVDVEVHVVRGSNTSEEIIKAATHHHCDAIFMASHGYKGVDRFLLGSEAQKVLALSKLPVTIFK</sequence>
<dbReference type="InterPro" id="IPR014729">
    <property type="entry name" value="Rossmann-like_a/b/a_fold"/>
</dbReference>
<feature type="domain" description="UspA" evidence="2">
    <location>
        <begin position="24"/>
        <end position="165"/>
    </location>
</feature>
<dbReference type="Pfam" id="PF00582">
    <property type="entry name" value="Usp"/>
    <property type="match status" value="1"/>
</dbReference>
<proteinExistence type="inferred from homology"/>
<evidence type="ECO:0000313" key="4">
    <source>
        <dbReference type="Proteomes" id="UP001596379"/>
    </source>
</evidence>
<gene>
    <name evidence="3" type="ORF">ACFQO0_13975</name>
</gene>
<keyword evidence="4" id="KW-1185">Reference proteome</keyword>
<evidence type="ECO:0000256" key="1">
    <source>
        <dbReference type="ARBA" id="ARBA00008791"/>
    </source>
</evidence>
<accession>A0ABW2J7P1</accession>
<evidence type="ECO:0000259" key="2">
    <source>
        <dbReference type="Pfam" id="PF00582"/>
    </source>
</evidence>
<name>A0ABW2J7P1_9BURK</name>
<dbReference type="SUPFAM" id="SSF52402">
    <property type="entry name" value="Adenine nucleotide alpha hydrolases-like"/>
    <property type="match status" value="1"/>
</dbReference>
<dbReference type="RefSeq" id="WP_382235657.1">
    <property type="nucleotide sequence ID" value="NZ_JBHTCC010000003.1"/>
</dbReference>
<comment type="similarity">
    <text evidence="1">Belongs to the universal stress protein A family.</text>
</comment>